<dbReference type="Pfam" id="PF00072">
    <property type="entry name" value="Response_reg"/>
    <property type="match status" value="1"/>
</dbReference>
<comment type="subcellular location">
    <subcellularLocation>
        <location evidence="1">Cytoplasm</location>
    </subcellularLocation>
</comment>
<organism evidence="11 12">
    <name type="scientific">Cohnella silvisoli</name>
    <dbReference type="NCBI Taxonomy" id="2873699"/>
    <lineage>
        <taxon>Bacteria</taxon>
        <taxon>Bacillati</taxon>
        <taxon>Bacillota</taxon>
        <taxon>Bacilli</taxon>
        <taxon>Bacillales</taxon>
        <taxon>Paenibacillaceae</taxon>
        <taxon>Cohnella</taxon>
    </lineage>
</organism>
<dbReference type="Pfam" id="PF12833">
    <property type="entry name" value="HTH_18"/>
    <property type="match status" value="1"/>
</dbReference>
<keyword evidence="12" id="KW-1185">Reference proteome</keyword>
<accession>A0ABV1L1P2</accession>
<evidence type="ECO:0000256" key="2">
    <source>
        <dbReference type="ARBA" id="ARBA00022490"/>
    </source>
</evidence>
<feature type="modified residue" description="4-aspartylphosphate" evidence="8">
    <location>
        <position position="54"/>
    </location>
</feature>
<dbReference type="InterPro" id="IPR001789">
    <property type="entry name" value="Sig_transdc_resp-reg_receiver"/>
</dbReference>
<dbReference type="Gene3D" id="3.40.50.2300">
    <property type="match status" value="1"/>
</dbReference>
<dbReference type="InterPro" id="IPR020449">
    <property type="entry name" value="Tscrpt_reg_AraC-type_HTH"/>
</dbReference>
<comment type="caution">
    <text evidence="11">The sequence shown here is derived from an EMBL/GenBank/DDBJ whole genome shotgun (WGS) entry which is preliminary data.</text>
</comment>
<dbReference type="PROSITE" id="PS01124">
    <property type="entry name" value="HTH_ARAC_FAMILY_2"/>
    <property type="match status" value="1"/>
</dbReference>
<evidence type="ECO:0000256" key="7">
    <source>
        <dbReference type="ARBA" id="ARBA00023163"/>
    </source>
</evidence>
<dbReference type="PRINTS" id="PR00032">
    <property type="entry name" value="HTHARAC"/>
</dbReference>
<dbReference type="CDD" id="cd17536">
    <property type="entry name" value="REC_YesN-like"/>
    <property type="match status" value="1"/>
</dbReference>
<dbReference type="InterPro" id="IPR011006">
    <property type="entry name" value="CheY-like_superfamily"/>
</dbReference>
<evidence type="ECO:0000256" key="1">
    <source>
        <dbReference type="ARBA" id="ARBA00004496"/>
    </source>
</evidence>
<keyword evidence="2" id="KW-0963">Cytoplasm</keyword>
<dbReference type="InterPro" id="IPR018060">
    <property type="entry name" value="HTH_AraC"/>
</dbReference>
<evidence type="ECO:0000259" key="10">
    <source>
        <dbReference type="PROSITE" id="PS50110"/>
    </source>
</evidence>
<name>A0ABV1L1P2_9BACL</name>
<evidence type="ECO:0000259" key="9">
    <source>
        <dbReference type="PROSITE" id="PS01124"/>
    </source>
</evidence>
<keyword evidence="3 8" id="KW-0597">Phosphoprotein</keyword>
<evidence type="ECO:0000313" key="11">
    <source>
        <dbReference type="EMBL" id="MEQ4486192.1"/>
    </source>
</evidence>
<keyword evidence="7" id="KW-0804">Transcription</keyword>
<dbReference type="PROSITE" id="PS50110">
    <property type="entry name" value="RESPONSE_REGULATORY"/>
    <property type="match status" value="1"/>
</dbReference>
<dbReference type="SMART" id="SM00342">
    <property type="entry name" value="HTH_ARAC"/>
    <property type="match status" value="1"/>
</dbReference>
<keyword evidence="6" id="KW-0238">DNA-binding</keyword>
<dbReference type="RefSeq" id="WP_232189164.1">
    <property type="nucleotide sequence ID" value="NZ_JAIOAP010000018.1"/>
</dbReference>
<evidence type="ECO:0000256" key="8">
    <source>
        <dbReference type="PROSITE-ProRule" id="PRU00169"/>
    </source>
</evidence>
<dbReference type="PANTHER" id="PTHR42713:SF3">
    <property type="entry name" value="TRANSCRIPTIONAL REGULATORY PROTEIN HPTR"/>
    <property type="match status" value="1"/>
</dbReference>
<dbReference type="EMBL" id="JASKHM010000019">
    <property type="protein sequence ID" value="MEQ4486192.1"/>
    <property type="molecule type" value="Genomic_DNA"/>
</dbReference>
<evidence type="ECO:0000313" key="12">
    <source>
        <dbReference type="Proteomes" id="UP001493487"/>
    </source>
</evidence>
<evidence type="ECO:0000256" key="3">
    <source>
        <dbReference type="ARBA" id="ARBA00022553"/>
    </source>
</evidence>
<dbReference type="InterPro" id="IPR051552">
    <property type="entry name" value="HptR"/>
</dbReference>
<evidence type="ECO:0000256" key="5">
    <source>
        <dbReference type="ARBA" id="ARBA00023015"/>
    </source>
</evidence>
<dbReference type="Proteomes" id="UP001493487">
    <property type="component" value="Unassembled WGS sequence"/>
</dbReference>
<protein>
    <submittedName>
        <fullName evidence="11">Response regulator</fullName>
    </submittedName>
</protein>
<dbReference type="Gene3D" id="1.10.10.60">
    <property type="entry name" value="Homeodomain-like"/>
    <property type="match status" value="2"/>
</dbReference>
<dbReference type="SUPFAM" id="SSF52172">
    <property type="entry name" value="CheY-like"/>
    <property type="match status" value="1"/>
</dbReference>
<feature type="domain" description="Response regulatory" evidence="10">
    <location>
        <begin position="3"/>
        <end position="119"/>
    </location>
</feature>
<dbReference type="PANTHER" id="PTHR42713">
    <property type="entry name" value="HISTIDINE KINASE-RELATED"/>
    <property type="match status" value="1"/>
</dbReference>
<evidence type="ECO:0000256" key="6">
    <source>
        <dbReference type="ARBA" id="ARBA00023125"/>
    </source>
</evidence>
<dbReference type="SUPFAM" id="SSF46689">
    <property type="entry name" value="Homeodomain-like"/>
    <property type="match status" value="2"/>
</dbReference>
<proteinExistence type="predicted"/>
<reference evidence="11 12" key="1">
    <citation type="journal article" date="2023" name="Genome Announc.">
        <title>Pan-Genome Analyses of the Genus Cohnella and Proposal of the Novel Species Cohnella silvisoli sp. nov., Isolated from Forest Soil.</title>
        <authorList>
            <person name="Wang C."/>
            <person name="Mao L."/>
            <person name="Bao G."/>
            <person name="Zhu H."/>
        </authorList>
    </citation>
    <scope>NUCLEOTIDE SEQUENCE [LARGE SCALE GENOMIC DNA]</scope>
    <source>
        <strain evidence="11 12">NL03-T5-1</strain>
    </source>
</reference>
<dbReference type="SMART" id="SM00448">
    <property type="entry name" value="REC"/>
    <property type="match status" value="1"/>
</dbReference>
<gene>
    <name evidence="11" type="ORF">QJS35_27805</name>
</gene>
<sequence length="260" mass="30118">MYRILVADDDKNEREGIQFLIRKLELPLTITEARNGKQALEFIRAEPFDILLTDIKMPFMDGLELTKQVRELRPDLIIVIISGYGEFEYAKRAITLNVNQYLLKPIEVAEFKSTLTNVIELCRQEYERDRKKIIKLNRGPDQAVAGPTDTETQVRAVDEVLDIIAQEFDQNLSLEYLAHRVHLSSSYLSHLFKKTVGKSIIKYINGYRLEKAKEFLSEENYKIVDIYRLVGFSDASYFGMAFKNQYGISPAQYRAKGRTM</sequence>
<feature type="domain" description="HTH araC/xylS-type" evidence="9">
    <location>
        <begin position="158"/>
        <end position="256"/>
    </location>
</feature>
<evidence type="ECO:0000256" key="4">
    <source>
        <dbReference type="ARBA" id="ARBA00023012"/>
    </source>
</evidence>
<dbReference type="InterPro" id="IPR009057">
    <property type="entry name" value="Homeodomain-like_sf"/>
</dbReference>
<keyword evidence="4" id="KW-0902">Two-component regulatory system</keyword>
<keyword evidence="5" id="KW-0805">Transcription regulation</keyword>